<dbReference type="InterPro" id="IPR003675">
    <property type="entry name" value="Rce1/LyrA-like_dom"/>
</dbReference>
<evidence type="ECO:0000256" key="1">
    <source>
        <dbReference type="SAM" id="Phobius"/>
    </source>
</evidence>
<keyword evidence="1" id="KW-0812">Transmembrane</keyword>
<dbReference type="GO" id="GO:0080120">
    <property type="term" value="P:CAAX-box protein maturation"/>
    <property type="evidence" value="ECO:0007669"/>
    <property type="project" value="UniProtKB-ARBA"/>
</dbReference>
<organism evidence="3 4">
    <name type="scientific">Thermoleptolyngbya sichuanensis A183</name>
    <dbReference type="NCBI Taxonomy" id="2737172"/>
    <lineage>
        <taxon>Bacteria</taxon>
        <taxon>Bacillati</taxon>
        <taxon>Cyanobacteriota</taxon>
        <taxon>Cyanophyceae</taxon>
        <taxon>Oculatellales</taxon>
        <taxon>Oculatellaceae</taxon>
        <taxon>Thermoleptolyngbya</taxon>
        <taxon>Thermoleptolyngbya sichuanensis</taxon>
    </lineage>
</organism>
<keyword evidence="3" id="KW-0645">Protease</keyword>
<dbReference type="Pfam" id="PF02517">
    <property type="entry name" value="Rce1-like"/>
    <property type="match status" value="1"/>
</dbReference>
<dbReference type="AlphaFoldDB" id="A0A6M8BGI3"/>
<dbReference type="PANTHER" id="PTHR39430">
    <property type="entry name" value="MEMBRANE-ASSOCIATED PROTEASE-RELATED"/>
    <property type="match status" value="1"/>
</dbReference>
<dbReference type="GO" id="GO:0004175">
    <property type="term" value="F:endopeptidase activity"/>
    <property type="evidence" value="ECO:0007669"/>
    <property type="project" value="UniProtKB-ARBA"/>
</dbReference>
<dbReference type="KEGG" id="theu:HPC62_15070"/>
<dbReference type="PANTHER" id="PTHR39430:SF1">
    <property type="entry name" value="PROTEASE"/>
    <property type="match status" value="1"/>
</dbReference>
<keyword evidence="4" id="KW-1185">Reference proteome</keyword>
<keyword evidence="3" id="KW-0482">Metalloprotease</keyword>
<reference evidence="3 4" key="1">
    <citation type="submission" date="2020-05" db="EMBL/GenBank/DDBJ databases">
        <title>Complete genome sequence of of a novel Thermoleptolyngbya strain isolated from hot springs of Ganzi, Sichuan China.</title>
        <authorList>
            <person name="Tang J."/>
            <person name="Daroch M."/>
            <person name="Li L."/>
            <person name="Waleron K."/>
            <person name="Waleron M."/>
            <person name="Waleron M."/>
        </authorList>
    </citation>
    <scope>NUCLEOTIDE SEQUENCE [LARGE SCALE GENOMIC DNA]</scope>
    <source>
        <strain evidence="3 4">PKUAC-SCTA183</strain>
    </source>
</reference>
<accession>A0A6M8BGI3</accession>
<dbReference type="GO" id="GO:0006508">
    <property type="term" value="P:proteolysis"/>
    <property type="evidence" value="ECO:0007669"/>
    <property type="project" value="UniProtKB-KW"/>
</dbReference>
<keyword evidence="3" id="KW-0378">Hydrolase</keyword>
<evidence type="ECO:0000259" key="2">
    <source>
        <dbReference type="Pfam" id="PF02517"/>
    </source>
</evidence>
<dbReference type="Proteomes" id="UP000505210">
    <property type="component" value="Chromosome"/>
</dbReference>
<dbReference type="GO" id="GO:0008237">
    <property type="term" value="F:metallopeptidase activity"/>
    <property type="evidence" value="ECO:0007669"/>
    <property type="project" value="UniProtKB-KW"/>
</dbReference>
<feature type="transmembrane region" description="Helical" evidence="1">
    <location>
        <begin position="86"/>
        <end position="110"/>
    </location>
</feature>
<gene>
    <name evidence="3" type="ORF">HPC62_15070</name>
</gene>
<feature type="transmembrane region" description="Helical" evidence="1">
    <location>
        <begin position="178"/>
        <end position="198"/>
    </location>
</feature>
<feature type="transmembrane region" description="Helical" evidence="1">
    <location>
        <begin position="43"/>
        <end position="65"/>
    </location>
</feature>
<name>A0A6M8BGI3_9CYAN</name>
<feature type="transmembrane region" description="Helical" evidence="1">
    <location>
        <begin position="205"/>
        <end position="226"/>
    </location>
</feature>
<sequence>MRRLAHLPIPLRIGSLLLVLLGLWLPYVALVYALVDDANTVSILVMPVLFGLFFGLLWAWGRWVYGRRGGFAHYGLVGTRAMGRELLQGLGMGFCSLLFLFVLMNGLGWATWRSPAVPIPRLLLEGLGVGLGYGLAEETVFRGWLLDELERDYAPRTALWVNALTFAVLHFIRPLNEVVATAPQFFGLVLLGLLLVWAKRQTGRLGLSIGLHGGMVWGYYLVNVGALIRYTGQAPEWMTGINQNPLAGVLGFLCLGGLALSVRSRVFHQSSNQSSK</sequence>
<keyword evidence="1" id="KW-1133">Transmembrane helix</keyword>
<dbReference type="EMBL" id="CP053661">
    <property type="protein sequence ID" value="QKD83340.1"/>
    <property type="molecule type" value="Genomic_DNA"/>
</dbReference>
<feature type="domain" description="CAAX prenyl protease 2/Lysostaphin resistance protein A-like" evidence="2">
    <location>
        <begin position="122"/>
        <end position="215"/>
    </location>
</feature>
<keyword evidence="1" id="KW-0472">Membrane</keyword>
<dbReference type="RefSeq" id="WP_172356974.1">
    <property type="nucleotide sequence ID" value="NZ_CP053661.1"/>
</dbReference>
<feature type="transmembrane region" description="Helical" evidence="1">
    <location>
        <begin position="246"/>
        <end position="266"/>
    </location>
</feature>
<evidence type="ECO:0000313" key="3">
    <source>
        <dbReference type="EMBL" id="QKD83340.1"/>
    </source>
</evidence>
<proteinExistence type="predicted"/>
<protein>
    <submittedName>
        <fullName evidence="3">CPBP family intramembrane metalloprotease</fullName>
    </submittedName>
</protein>
<evidence type="ECO:0000313" key="4">
    <source>
        <dbReference type="Proteomes" id="UP000505210"/>
    </source>
</evidence>